<evidence type="ECO:0000313" key="2">
    <source>
        <dbReference type="Proteomes" id="UP000823775"/>
    </source>
</evidence>
<name>A0ABS8RMA9_DATST</name>
<dbReference type="PANTHER" id="PTHR33917">
    <property type="entry name" value="PROTEIN EXECUTER 1, CHLOROPLASTIC"/>
    <property type="match status" value="1"/>
</dbReference>
<dbReference type="InterPro" id="IPR044680">
    <property type="entry name" value="EX1/2"/>
</dbReference>
<protein>
    <submittedName>
        <fullName evidence="1">Uncharacterized protein</fullName>
    </submittedName>
</protein>
<accession>A0ABS8RMA9</accession>
<dbReference type="Proteomes" id="UP000823775">
    <property type="component" value="Unassembled WGS sequence"/>
</dbReference>
<dbReference type="EMBL" id="JACEIK010000049">
    <property type="protein sequence ID" value="MCD7447955.1"/>
    <property type="molecule type" value="Genomic_DNA"/>
</dbReference>
<proteinExistence type="predicted"/>
<gene>
    <name evidence="1" type="ORF">HAX54_036774</name>
</gene>
<keyword evidence="2" id="KW-1185">Reference proteome</keyword>
<dbReference type="Pfam" id="PF12014">
    <property type="entry name" value="Cyclin_D1_bind"/>
    <property type="match status" value="1"/>
</dbReference>
<dbReference type="PANTHER" id="PTHR33917:SF3">
    <property type="entry name" value="PROTEIN EXECUTER 1, CHLOROPLASTIC"/>
    <property type="match status" value="1"/>
</dbReference>
<comment type="caution">
    <text evidence="1">The sequence shown here is derived from an EMBL/GenBank/DDBJ whole genome shotgun (WGS) entry which is preliminary data.</text>
</comment>
<evidence type="ECO:0000313" key="1">
    <source>
        <dbReference type="EMBL" id="MCD7447955.1"/>
    </source>
</evidence>
<reference evidence="1 2" key="1">
    <citation type="journal article" date="2021" name="BMC Genomics">
        <title>Datura genome reveals duplications of psychoactive alkaloid biosynthetic genes and high mutation rate following tissue culture.</title>
        <authorList>
            <person name="Rajewski A."/>
            <person name="Carter-House D."/>
            <person name="Stajich J."/>
            <person name="Litt A."/>
        </authorList>
    </citation>
    <scope>NUCLEOTIDE SEQUENCE [LARGE SCALE GENOMIC DNA]</scope>
    <source>
        <strain evidence="1">AR-01</strain>
    </source>
</reference>
<sequence>MRWSGIIPEEFGVIARYRGQGRLAEPGFRNPRWVDGELVILDGKCSSIVLGCRNEHLCTYSLWLFVPGSVLCSQHDIYCMKPCQFELKELKISFEYDPGQLKLQVASIKPFTLYGTNSHF</sequence>
<organism evidence="1 2">
    <name type="scientific">Datura stramonium</name>
    <name type="common">Jimsonweed</name>
    <name type="synonym">Common thornapple</name>
    <dbReference type="NCBI Taxonomy" id="4076"/>
    <lineage>
        <taxon>Eukaryota</taxon>
        <taxon>Viridiplantae</taxon>
        <taxon>Streptophyta</taxon>
        <taxon>Embryophyta</taxon>
        <taxon>Tracheophyta</taxon>
        <taxon>Spermatophyta</taxon>
        <taxon>Magnoliopsida</taxon>
        <taxon>eudicotyledons</taxon>
        <taxon>Gunneridae</taxon>
        <taxon>Pentapetalae</taxon>
        <taxon>asterids</taxon>
        <taxon>lamiids</taxon>
        <taxon>Solanales</taxon>
        <taxon>Solanaceae</taxon>
        <taxon>Solanoideae</taxon>
        <taxon>Datureae</taxon>
        <taxon>Datura</taxon>
    </lineage>
</organism>